<comment type="caution">
    <text evidence="4">The sequence shown here is derived from an EMBL/GenBank/DDBJ whole genome shotgun (WGS) entry which is preliminary data.</text>
</comment>
<dbReference type="PROSITE" id="PS51257">
    <property type="entry name" value="PROKAR_LIPOPROTEIN"/>
    <property type="match status" value="1"/>
</dbReference>
<dbReference type="PANTHER" id="PTHR30290">
    <property type="entry name" value="PERIPLASMIC BINDING COMPONENT OF ABC TRANSPORTER"/>
    <property type="match status" value="1"/>
</dbReference>
<gene>
    <name evidence="4" type="ORF">JL107_01915</name>
</gene>
<dbReference type="GO" id="GO:0042597">
    <property type="term" value="C:periplasmic space"/>
    <property type="evidence" value="ECO:0007669"/>
    <property type="project" value="UniProtKB-ARBA"/>
</dbReference>
<dbReference type="PIRSF" id="PIRSF002741">
    <property type="entry name" value="MppA"/>
    <property type="match status" value="1"/>
</dbReference>
<keyword evidence="1 2" id="KW-0732">Signal</keyword>
<dbReference type="GO" id="GO:0015833">
    <property type="term" value="P:peptide transport"/>
    <property type="evidence" value="ECO:0007669"/>
    <property type="project" value="TreeGrafter"/>
</dbReference>
<protein>
    <submittedName>
        <fullName evidence="4">ABC transporter substrate-binding protein</fullName>
    </submittedName>
</protein>
<dbReference type="InterPro" id="IPR039424">
    <property type="entry name" value="SBP_5"/>
</dbReference>
<dbReference type="RefSeq" id="WP_205255334.1">
    <property type="nucleotide sequence ID" value="NZ_BAAAPV010000001.1"/>
</dbReference>
<keyword evidence="5" id="KW-1185">Reference proteome</keyword>
<dbReference type="PANTHER" id="PTHR30290:SF38">
    <property type="entry name" value="D,D-DIPEPTIDE-BINDING PERIPLASMIC PROTEIN DDPA-RELATED"/>
    <property type="match status" value="1"/>
</dbReference>
<dbReference type="InterPro" id="IPR030678">
    <property type="entry name" value="Peptide/Ni-bd"/>
</dbReference>
<dbReference type="Gene3D" id="3.10.105.10">
    <property type="entry name" value="Dipeptide-binding Protein, Domain 3"/>
    <property type="match status" value="1"/>
</dbReference>
<dbReference type="Pfam" id="PF00496">
    <property type="entry name" value="SBP_bac_5"/>
    <property type="match status" value="1"/>
</dbReference>
<feature type="domain" description="Solute-binding protein family 5" evidence="3">
    <location>
        <begin position="99"/>
        <end position="426"/>
    </location>
</feature>
<evidence type="ECO:0000256" key="1">
    <source>
        <dbReference type="ARBA" id="ARBA00022729"/>
    </source>
</evidence>
<evidence type="ECO:0000313" key="5">
    <source>
        <dbReference type="Proteomes" id="UP000663801"/>
    </source>
</evidence>
<dbReference type="Proteomes" id="UP000663801">
    <property type="component" value="Unassembled WGS sequence"/>
</dbReference>
<dbReference type="GO" id="GO:1904680">
    <property type="term" value="F:peptide transmembrane transporter activity"/>
    <property type="evidence" value="ECO:0007669"/>
    <property type="project" value="TreeGrafter"/>
</dbReference>
<sequence length="519" mass="54927">MTPRTRYRFHPLVAAAITALTVLAGCSAGSSVQEPTAGTTAGSSGSASPPAPADASLAIGFVLEPGSLDFTQADGAAIPQVLLDNVYETLVSQDQSGAIVPKLAESWTVSPDGLTYTFQLRSGVTFSDGAPFTAQDAAFSIDRVKADWKPAVKAGMDVVASAVATSDTELTVTLTEPSNSWLFRMTTRIGAMFSRTGVADLATTPIGTGPYAFGSWNRGEQIVLTRNPTYWGTPAALATATFRYFQDPAAMDNAMLTGGIQVISAVQTPESLAQFADTTRYQVIEGTTNGEVMMAMNNGRAPLSDVRVRQAISYALDRQQILDGAWSGYGSLIGGHEAPTDPWFTDLTGVYPHDVAKARALLAEAGQSDLRLTLKLPPVPYAQAAGAIVVSQLAEAGITVEASSVTFPVWLDQVFGQADYDLTIVNHVEPRDISTIFGDPAYYTRYDNAQVRDLFAAGDAGTPEEYVADYRAAMETITQDAAAAWLWSFPNLVVADASVRGLPQNAIGESFDLTTVSVG</sequence>
<evidence type="ECO:0000256" key="2">
    <source>
        <dbReference type="SAM" id="SignalP"/>
    </source>
</evidence>
<evidence type="ECO:0000259" key="3">
    <source>
        <dbReference type="Pfam" id="PF00496"/>
    </source>
</evidence>
<organism evidence="4 5">
    <name type="scientific">Nakamurella flavida</name>
    <dbReference type="NCBI Taxonomy" id="363630"/>
    <lineage>
        <taxon>Bacteria</taxon>
        <taxon>Bacillati</taxon>
        <taxon>Actinomycetota</taxon>
        <taxon>Actinomycetes</taxon>
        <taxon>Nakamurellales</taxon>
        <taxon>Nakamurellaceae</taxon>
        <taxon>Nakamurella</taxon>
    </lineage>
</organism>
<feature type="chain" id="PRO_5039526751" evidence="2">
    <location>
        <begin position="25"/>
        <end position="519"/>
    </location>
</feature>
<dbReference type="InterPro" id="IPR000914">
    <property type="entry name" value="SBP_5_dom"/>
</dbReference>
<proteinExistence type="predicted"/>
<dbReference type="AlphaFoldDB" id="A0A938YFZ1"/>
<name>A0A938YFZ1_9ACTN</name>
<dbReference type="SUPFAM" id="SSF53850">
    <property type="entry name" value="Periplasmic binding protein-like II"/>
    <property type="match status" value="1"/>
</dbReference>
<dbReference type="Gene3D" id="3.90.76.10">
    <property type="entry name" value="Dipeptide-binding Protein, Domain 1"/>
    <property type="match status" value="1"/>
</dbReference>
<accession>A0A938YFZ1</accession>
<feature type="signal peptide" evidence="2">
    <location>
        <begin position="1"/>
        <end position="24"/>
    </location>
</feature>
<dbReference type="Gene3D" id="3.40.190.10">
    <property type="entry name" value="Periplasmic binding protein-like II"/>
    <property type="match status" value="1"/>
</dbReference>
<dbReference type="CDD" id="cd08494">
    <property type="entry name" value="PBP2_NikA_DppA_OppA_like_6"/>
    <property type="match status" value="1"/>
</dbReference>
<dbReference type="EMBL" id="JAERWL010000002">
    <property type="protein sequence ID" value="MBM9475192.1"/>
    <property type="molecule type" value="Genomic_DNA"/>
</dbReference>
<dbReference type="GO" id="GO:0043190">
    <property type="term" value="C:ATP-binding cassette (ABC) transporter complex"/>
    <property type="evidence" value="ECO:0007669"/>
    <property type="project" value="InterPro"/>
</dbReference>
<reference evidence="4" key="1">
    <citation type="submission" date="2021-01" db="EMBL/GenBank/DDBJ databases">
        <title>KCTC 19127 draft genome.</title>
        <authorList>
            <person name="An D."/>
        </authorList>
    </citation>
    <scope>NUCLEOTIDE SEQUENCE</scope>
    <source>
        <strain evidence="4">KCTC 19127</strain>
    </source>
</reference>
<evidence type="ECO:0000313" key="4">
    <source>
        <dbReference type="EMBL" id="MBM9475192.1"/>
    </source>
</evidence>